<evidence type="ECO:0000313" key="2">
    <source>
        <dbReference type="Proteomes" id="UP000466785"/>
    </source>
</evidence>
<dbReference type="KEGG" id="mpof:MPOR_12990"/>
<reference evidence="1 2" key="1">
    <citation type="journal article" date="2019" name="Emerg. Microbes Infect.">
        <title>Comprehensive subspecies identification of 175 nontuberculous mycobacteria species based on 7547 genomic profiles.</title>
        <authorList>
            <person name="Matsumoto Y."/>
            <person name="Kinjo T."/>
            <person name="Motooka D."/>
            <person name="Nabeya D."/>
            <person name="Jung N."/>
            <person name="Uechi K."/>
            <person name="Horii T."/>
            <person name="Iida T."/>
            <person name="Fujita J."/>
            <person name="Nakamura S."/>
        </authorList>
    </citation>
    <scope>NUCLEOTIDE SEQUENCE [LARGE SCALE GENOMIC DNA]</scope>
    <source>
        <strain evidence="1 2">JCM 12603</strain>
    </source>
</reference>
<gene>
    <name evidence="1" type="ORF">MPOR_12990</name>
</gene>
<proteinExistence type="predicted"/>
<name>A0A6N4V857_9MYCO</name>
<dbReference type="Proteomes" id="UP000466785">
    <property type="component" value="Chromosome"/>
</dbReference>
<organism evidence="1 2">
    <name type="scientific">Mycolicibacterium poriferae</name>
    <dbReference type="NCBI Taxonomy" id="39694"/>
    <lineage>
        <taxon>Bacteria</taxon>
        <taxon>Bacillati</taxon>
        <taxon>Actinomycetota</taxon>
        <taxon>Actinomycetes</taxon>
        <taxon>Mycobacteriales</taxon>
        <taxon>Mycobacteriaceae</taxon>
        <taxon>Mycolicibacterium</taxon>
    </lineage>
</organism>
<protein>
    <recommendedName>
        <fullName evidence="3">DUF4242 domain-containing protein</fullName>
    </recommendedName>
</protein>
<evidence type="ECO:0008006" key="3">
    <source>
        <dbReference type="Google" id="ProtNLM"/>
    </source>
</evidence>
<dbReference type="EMBL" id="AP022570">
    <property type="protein sequence ID" value="BBX50273.1"/>
    <property type="molecule type" value="Genomic_DNA"/>
</dbReference>
<accession>A0A6N4V857</accession>
<dbReference type="RefSeq" id="WP_152515478.1">
    <property type="nucleotide sequence ID" value="NZ_AP022570.1"/>
</dbReference>
<dbReference type="AlphaFoldDB" id="A0A6N4V857"/>
<sequence length="98" mass="10214">MTSAVHQRFLAEWYVPECAEADVSDIVQLMRSATSGPGPCAVVRLVATLAVPADEVVFGLFEAPSADSVTDVCERAGLPPMRINAALDVGLSGSRVPG</sequence>
<keyword evidence="2" id="KW-1185">Reference proteome</keyword>
<evidence type="ECO:0000313" key="1">
    <source>
        <dbReference type="EMBL" id="BBX50273.1"/>
    </source>
</evidence>